<sequence>MDLCFSLKCTKNRDDDYSKRGGSFLSIPNYVTEDYILTCHTNNFNNLINLKNNGNRHYKAYKFEQAVHCYTKALASFSKEKNLNGINNSKNNLVIVLIFQMLLWVLL</sequence>
<gene>
    <name evidence="1" type="ORF">LY90DRAFT_40595</name>
</gene>
<proteinExistence type="predicted"/>
<evidence type="ECO:0000313" key="2">
    <source>
        <dbReference type="Proteomes" id="UP000193920"/>
    </source>
</evidence>
<accession>A0A1Y2BYD1</accession>
<dbReference type="Gene3D" id="1.25.40.10">
    <property type="entry name" value="Tetratricopeptide repeat domain"/>
    <property type="match status" value="1"/>
</dbReference>
<comment type="caution">
    <text evidence="1">The sequence shown here is derived from an EMBL/GenBank/DDBJ whole genome shotgun (WGS) entry which is preliminary data.</text>
</comment>
<reference evidence="1 2" key="1">
    <citation type="submission" date="2016-08" db="EMBL/GenBank/DDBJ databases">
        <title>A Parts List for Fungal Cellulosomes Revealed by Comparative Genomics.</title>
        <authorList>
            <consortium name="DOE Joint Genome Institute"/>
            <person name="Haitjema C.H."/>
            <person name="Gilmore S.P."/>
            <person name="Henske J.K."/>
            <person name="Solomon K.V."/>
            <person name="De Groot R."/>
            <person name="Kuo A."/>
            <person name="Mondo S.J."/>
            <person name="Salamov A.A."/>
            <person name="Labutti K."/>
            <person name="Zhao Z."/>
            <person name="Chiniquy J."/>
            <person name="Barry K."/>
            <person name="Brewer H.M."/>
            <person name="Purvine S.O."/>
            <person name="Wright A.T."/>
            <person name="Boxma B."/>
            <person name="Van Alen T."/>
            <person name="Hackstein J.H."/>
            <person name="Baker S.E."/>
            <person name="Grigoriev I.V."/>
            <person name="O'Malley M.A."/>
        </authorList>
    </citation>
    <scope>NUCLEOTIDE SEQUENCE [LARGE SCALE GENOMIC DNA]</scope>
    <source>
        <strain evidence="1 2">G1</strain>
    </source>
</reference>
<dbReference type="SUPFAM" id="SSF48452">
    <property type="entry name" value="TPR-like"/>
    <property type="match status" value="1"/>
</dbReference>
<protein>
    <recommendedName>
        <fullName evidence="3">TPR-like protein</fullName>
    </recommendedName>
</protein>
<dbReference type="AlphaFoldDB" id="A0A1Y2BYD1"/>
<dbReference type="InterPro" id="IPR011990">
    <property type="entry name" value="TPR-like_helical_dom_sf"/>
</dbReference>
<dbReference type="EMBL" id="MCOG01000130">
    <property type="protein sequence ID" value="ORY39746.1"/>
    <property type="molecule type" value="Genomic_DNA"/>
</dbReference>
<dbReference type="Proteomes" id="UP000193920">
    <property type="component" value="Unassembled WGS sequence"/>
</dbReference>
<name>A0A1Y2BYD1_9FUNG</name>
<keyword evidence="2" id="KW-1185">Reference proteome</keyword>
<evidence type="ECO:0008006" key="3">
    <source>
        <dbReference type="Google" id="ProtNLM"/>
    </source>
</evidence>
<evidence type="ECO:0000313" key="1">
    <source>
        <dbReference type="EMBL" id="ORY39746.1"/>
    </source>
</evidence>
<organism evidence="1 2">
    <name type="scientific">Neocallimastix californiae</name>
    <dbReference type="NCBI Taxonomy" id="1754190"/>
    <lineage>
        <taxon>Eukaryota</taxon>
        <taxon>Fungi</taxon>
        <taxon>Fungi incertae sedis</taxon>
        <taxon>Chytridiomycota</taxon>
        <taxon>Chytridiomycota incertae sedis</taxon>
        <taxon>Neocallimastigomycetes</taxon>
        <taxon>Neocallimastigales</taxon>
        <taxon>Neocallimastigaceae</taxon>
        <taxon>Neocallimastix</taxon>
    </lineage>
</organism>